<sequence length="192" mass="20948">SANSSSAVLSKNLRGCRGLGVYFGLQSFIFMPVFGLNNAMVPIIAFNFGARHKRRILSTIKLSFLYALGVMCLGVLIFHLVPTRLLMFFNASANMQAVGVPALRTISWHFPAAAVCIVAISVFQALGHGVESLVLSFARQILVLLPVAWLLSLTGQVALIWWAFPIAEVAALSLAVLFSRRVYVQQIESLPE</sequence>
<evidence type="ECO:0000256" key="2">
    <source>
        <dbReference type="ARBA" id="ARBA00022475"/>
    </source>
</evidence>
<dbReference type="EMBL" id="BGZM01000006">
    <property type="protein sequence ID" value="GBR72343.1"/>
    <property type="molecule type" value="Genomic_DNA"/>
</dbReference>
<organism evidence="7 8">
    <name type="scientific">Candidatus Termititenax spirochaetophilus</name>
    <dbReference type="NCBI Taxonomy" id="2218522"/>
    <lineage>
        <taxon>Bacteria</taxon>
        <taxon>Bacillati</taxon>
        <taxon>Candidatus Margulisiibacteriota</taxon>
        <taxon>Candidatus Termititenacia</taxon>
        <taxon>Candidatus Termititenacales</taxon>
        <taxon>Candidatus Termititenacaceae</taxon>
        <taxon>Candidatus Termititenax</taxon>
    </lineage>
</organism>
<feature type="transmembrane region" description="Helical" evidence="6">
    <location>
        <begin position="28"/>
        <end position="50"/>
    </location>
</feature>
<keyword evidence="8" id="KW-1185">Reference proteome</keyword>
<feature type="transmembrane region" description="Helical" evidence="6">
    <location>
        <begin position="106"/>
        <end position="126"/>
    </location>
</feature>
<dbReference type="GO" id="GO:0042910">
    <property type="term" value="F:xenobiotic transmembrane transporter activity"/>
    <property type="evidence" value="ECO:0007669"/>
    <property type="project" value="InterPro"/>
</dbReference>
<dbReference type="GO" id="GO:0015297">
    <property type="term" value="F:antiporter activity"/>
    <property type="evidence" value="ECO:0007669"/>
    <property type="project" value="InterPro"/>
</dbReference>
<dbReference type="AlphaFoldDB" id="A0A388T893"/>
<proteinExistence type="predicted"/>
<dbReference type="Pfam" id="PF01554">
    <property type="entry name" value="MatE"/>
    <property type="match status" value="1"/>
</dbReference>
<evidence type="ECO:0000256" key="1">
    <source>
        <dbReference type="ARBA" id="ARBA00004651"/>
    </source>
</evidence>
<comment type="subcellular location">
    <subcellularLocation>
        <location evidence="1">Cell membrane</location>
        <topology evidence="1">Multi-pass membrane protein</topology>
    </subcellularLocation>
</comment>
<keyword evidence="4 6" id="KW-1133">Transmembrane helix</keyword>
<comment type="caution">
    <text evidence="7">The sequence shown here is derived from an EMBL/GenBank/DDBJ whole genome shotgun (WGS) entry which is preliminary data.</text>
</comment>
<evidence type="ECO:0000256" key="5">
    <source>
        <dbReference type="ARBA" id="ARBA00023136"/>
    </source>
</evidence>
<evidence type="ECO:0000256" key="6">
    <source>
        <dbReference type="SAM" id="Phobius"/>
    </source>
</evidence>
<name>A0A388T893_9BACT</name>
<feature type="transmembrane region" description="Helical" evidence="6">
    <location>
        <begin position="133"/>
        <end position="153"/>
    </location>
</feature>
<reference evidence="7 8" key="1">
    <citation type="journal article" date="2019" name="ISME J.">
        <title>Genome analyses of uncultured TG2/ZB3 bacteria in 'Margulisbacteria' specifically attached to ectosymbiotic spirochetes of protists in the termite gut.</title>
        <authorList>
            <person name="Utami Y.D."/>
            <person name="Kuwahara H."/>
            <person name="Igai K."/>
            <person name="Murakami T."/>
            <person name="Sugaya K."/>
            <person name="Morikawa T."/>
            <person name="Nagura Y."/>
            <person name="Yuki M."/>
            <person name="Deevong P."/>
            <person name="Inoue T."/>
            <person name="Kihara K."/>
            <person name="Lo N."/>
            <person name="Yamada A."/>
            <person name="Ohkuma M."/>
            <person name="Hongoh Y."/>
        </authorList>
    </citation>
    <scope>NUCLEOTIDE SEQUENCE [LARGE SCALE GENOMIC DNA]</scope>
    <source>
        <strain evidence="7">HsPyr-01</strain>
    </source>
</reference>
<keyword evidence="3 6" id="KW-0812">Transmembrane</keyword>
<keyword evidence="5 6" id="KW-0472">Membrane</keyword>
<dbReference type="GO" id="GO:0005886">
    <property type="term" value="C:plasma membrane"/>
    <property type="evidence" value="ECO:0007669"/>
    <property type="project" value="UniProtKB-SubCell"/>
</dbReference>
<accession>A0A388T893</accession>
<evidence type="ECO:0000313" key="7">
    <source>
        <dbReference type="EMBL" id="GBR72343.1"/>
    </source>
</evidence>
<dbReference type="PANTHER" id="PTHR43823:SF3">
    <property type="entry name" value="MULTIDRUG EXPORT PROTEIN MEPA"/>
    <property type="match status" value="1"/>
</dbReference>
<gene>
    <name evidence="7" type="ORF">HP1_066</name>
</gene>
<feature type="transmembrane region" description="Helical" evidence="6">
    <location>
        <begin position="62"/>
        <end position="86"/>
    </location>
</feature>
<dbReference type="InterPro" id="IPR051327">
    <property type="entry name" value="MATE_MepA_subfamily"/>
</dbReference>
<evidence type="ECO:0000313" key="8">
    <source>
        <dbReference type="Proteomes" id="UP000276170"/>
    </source>
</evidence>
<evidence type="ECO:0000256" key="4">
    <source>
        <dbReference type="ARBA" id="ARBA00022989"/>
    </source>
</evidence>
<dbReference type="Proteomes" id="UP000276170">
    <property type="component" value="Unassembled WGS sequence"/>
</dbReference>
<keyword evidence="2" id="KW-1003">Cell membrane</keyword>
<evidence type="ECO:0000256" key="3">
    <source>
        <dbReference type="ARBA" id="ARBA00022692"/>
    </source>
</evidence>
<dbReference type="PANTHER" id="PTHR43823">
    <property type="entry name" value="SPORULATION PROTEIN YKVU"/>
    <property type="match status" value="1"/>
</dbReference>
<dbReference type="InterPro" id="IPR002528">
    <property type="entry name" value="MATE_fam"/>
</dbReference>
<protein>
    <submittedName>
        <fullName evidence="7">Efflux protein MATE family</fullName>
    </submittedName>
</protein>
<feature type="non-terminal residue" evidence="7">
    <location>
        <position position="1"/>
    </location>
</feature>